<proteinExistence type="predicted"/>
<feature type="domain" description="DinB-like" evidence="1">
    <location>
        <begin position="45"/>
        <end position="167"/>
    </location>
</feature>
<protein>
    <recommendedName>
        <fullName evidence="1">DinB-like domain-containing protein</fullName>
    </recommendedName>
</protein>
<evidence type="ECO:0000313" key="3">
    <source>
        <dbReference type="Proteomes" id="UP000527616"/>
    </source>
</evidence>
<keyword evidence="3" id="KW-1185">Reference proteome</keyword>
<sequence length="171" mass="19060">MPQAEIKDWTWVLERRCPECGFDASTVPYERVPELLRENAAAWPAVLARADVRDRPAPEVWSPLEYAAHVRDAHVIFGERLALMLGDDDPAFANWDPDETAERDRYAEADPAAVGQALIRAADRTAAAFAAVAAGDLGRTGRRSDGTIFTVESLARYYVHDPIHHLHDVDR</sequence>
<accession>A0A7Z0D7N4</accession>
<evidence type="ECO:0000313" key="2">
    <source>
        <dbReference type="EMBL" id="NYI70394.1"/>
    </source>
</evidence>
<dbReference type="InterPro" id="IPR024775">
    <property type="entry name" value="DinB-like"/>
</dbReference>
<dbReference type="InterPro" id="IPR034660">
    <property type="entry name" value="DinB/YfiT-like"/>
</dbReference>
<dbReference type="Gene3D" id="1.20.120.450">
    <property type="entry name" value="dinb family like domain"/>
    <property type="match status" value="1"/>
</dbReference>
<gene>
    <name evidence="2" type="ORF">GGQ54_000954</name>
</gene>
<dbReference type="Pfam" id="PF12867">
    <property type="entry name" value="DinB_2"/>
    <property type="match status" value="1"/>
</dbReference>
<dbReference type="EMBL" id="JACBZS010000001">
    <property type="protein sequence ID" value="NYI70394.1"/>
    <property type="molecule type" value="Genomic_DNA"/>
</dbReference>
<name>A0A7Z0D7N4_9ACTN</name>
<dbReference type="SUPFAM" id="SSF109854">
    <property type="entry name" value="DinB/YfiT-like putative metalloenzymes"/>
    <property type="match status" value="1"/>
</dbReference>
<reference evidence="2 3" key="1">
    <citation type="submission" date="2020-07" db="EMBL/GenBank/DDBJ databases">
        <title>Sequencing the genomes of 1000 actinobacteria strains.</title>
        <authorList>
            <person name="Klenk H.-P."/>
        </authorList>
    </citation>
    <scope>NUCLEOTIDE SEQUENCE [LARGE SCALE GENOMIC DNA]</scope>
    <source>
        <strain evidence="2 3">DSM 103164</strain>
    </source>
</reference>
<dbReference type="Proteomes" id="UP000527616">
    <property type="component" value="Unassembled WGS sequence"/>
</dbReference>
<dbReference type="RefSeq" id="WP_179444357.1">
    <property type="nucleotide sequence ID" value="NZ_JACBZS010000001.1"/>
</dbReference>
<dbReference type="AlphaFoldDB" id="A0A7Z0D7N4"/>
<organism evidence="2 3">
    <name type="scientific">Naumannella cuiyingiana</name>
    <dbReference type="NCBI Taxonomy" id="1347891"/>
    <lineage>
        <taxon>Bacteria</taxon>
        <taxon>Bacillati</taxon>
        <taxon>Actinomycetota</taxon>
        <taxon>Actinomycetes</taxon>
        <taxon>Propionibacteriales</taxon>
        <taxon>Propionibacteriaceae</taxon>
        <taxon>Naumannella</taxon>
    </lineage>
</organism>
<comment type="caution">
    <text evidence="2">The sequence shown here is derived from an EMBL/GenBank/DDBJ whole genome shotgun (WGS) entry which is preliminary data.</text>
</comment>
<evidence type="ECO:0000259" key="1">
    <source>
        <dbReference type="Pfam" id="PF12867"/>
    </source>
</evidence>